<evidence type="ECO:0000313" key="14">
    <source>
        <dbReference type="EMBL" id="CAA3011008.1"/>
    </source>
</evidence>
<evidence type="ECO:0000256" key="11">
    <source>
        <dbReference type="SAM" id="MobiDB-lite"/>
    </source>
</evidence>
<keyword evidence="12" id="KW-0812">Transmembrane</keyword>
<evidence type="ECO:0000259" key="13">
    <source>
        <dbReference type="Pfam" id="PF10258"/>
    </source>
</evidence>
<dbReference type="PANTHER" id="PTHR13135">
    <property type="entry name" value="CYTOSOLIC RESINIFERATOXIN BINDING PROTEIN RBP-26"/>
    <property type="match status" value="1"/>
</dbReference>
<accession>A0A8S0TZJ1</accession>
<evidence type="ECO:0000256" key="6">
    <source>
        <dbReference type="ARBA" id="ARBA00022490"/>
    </source>
</evidence>
<feature type="compositionally biased region" description="Basic and acidic residues" evidence="11">
    <location>
        <begin position="165"/>
        <end position="174"/>
    </location>
</feature>
<dbReference type="EMBL" id="CACTIH010007355">
    <property type="protein sequence ID" value="CAA3011008.1"/>
    <property type="molecule type" value="Genomic_DNA"/>
</dbReference>
<comment type="caution">
    <text evidence="14">The sequence shown here is derived from an EMBL/GenBank/DDBJ whole genome shotgun (WGS) entry which is preliminary data.</text>
</comment>
<dbReference type="OrthoDB" id="20573at2759"/>
<reference evidence="14 15" key="1">
    <citation type="submission" date="2019-12" db="EMBL/GenBank/DDBJ databases">
        <authorList>
            <person name="Alioto T."/>
            <person name="Alioto T."/>
            <person name="Gomez Garrido J."/>
        </authorList>
    </citation>
    <scope>NUCLEOTIDE SEQUENCE [LARGE SCALE GENOMIC DNA]</scope>
</reference>
<dbReference type="GO" id="GO:0003723">
    <property type="term" value="F:RNA binding"/>
    <property type="evidence" value="ECO:0007669"/>
    <property type="project" value="UniProtKB-KW"/>
</dbReference>
<protein>
    <recommendedName>
        <fullName evidence="4">Phosphorylated adapter RNA export protein</fullName>
    </recommendedName>
    <alternativeName>
        <fullName evidence="10">RNA U small nuclear RNA export adapter protein</fullName>
    </alternativeName>
</protein>
<evidence type="ECO:0000256" key="5">
    <source>
        <dbReference type="ARBA" id="ARBA00022448"/>
    </source>
</evidence>
<dbReference type="Gene3D" id="1.10.10.1440">
    <property type="entry name" value="PHAX RNA-binding domain"/>
    <property type="match status" value="1"/>
</dbReference>
<evidence type="ECO:0000256" key="10">
    <source>
        <dbReference type="ARBA" id="ARBA00030834"/>
    </source>
</evidence>
<dbReference type="Gramene" id="OE9A042324T1">
    <property type="protein sequence ID" value="OE9A042324C1"/>
    <property type="gene ID" value="OE9A042324"/>
</dbReference>
<keyword evidence="6" id="KW-0963">Cytoplasm</keyword>
<dbReference type="AlphaFoldDB" id="A0A8S0TZJ1"/>
<feature type="region of interest" description="Disordered" evidence="11">
    <location>
        <begin position="160"/>
        <end position="196"/>
    </location>
</feature>
<feature type="region of interest" description="Disordered" evidence="11">
    <location>
        <begin position="329"/>
        <end position="367"/>
    </location>
</feature>
<dbReference type="GO" id="GO:0015031">
    <property type="term" value="P:protein transport"/>
    <property type="evidence" value="ECO:0007669"/>
    <property type="project" value="UniProtKB-KW"/>
</dbReference>
<evidence type="ECO:0000256" key="3">
    <source>
        <dbReference type="ARBA" id="ARBA00006094"/>
    </source>
</evidence>
<name>A0A8S0TZJ1_OLEEU</name>
<dbReference type="InterPro" id="IPR038092">
    <property type="entry name" value="PHAX_RNA-binding_sf"/>
</dbReference>
<evidence type="ECO:0000256" key="12">
    <source>
        <dbReference type="SAM" id="Phobius"/>
    </source>
</evidence>
<feature type="transmembrane region" description="Helical" evidence="12">
    <location>
        <begin position="33"/>
        <end position="54"/>
    </location>
</feature>
<evidence type="ECO:0000256" key="9">
    <source>
        <dbReference type="ARBA" id="ARBA00023242"/>
    </source>
</evidence>
<organism evidence="14 15">
    <name type="scientific">Olea europaea subsp. europaea</name>
    <dbReference type="NCBI Taxonomy" id="158383"/>
    <lineage>
        <taxon>Eukaryota</taxon>
        <taxon>Viridiplantae</taxon>
        <taxon>Streptophyta</taxon>
        <taxon>Embryophyta</taxon>
        <taxon>Tracheophyta</taxon>
        <taxon>Spermatophyta</taxon>
        <taxon>Magnoliopsida</taxon>
        <taxon>eudicotyledons</taxon>
        <taxon>Gunneridae</taxon>
        <taxon>Pentapetalae</taxon>
        <taxon>asterids</taxon>
        <taxon>lamiids</taxon>
        <taxon>Lamiales</taxon>
        <taxon>Oleaceae</taxon>
        <taxon>Oleeae</taxon>
        <taxon>Olea</taxon>
    </lineage>
</organism>
<keyword evidence="9" id="KW-0539">Nucleus</keyword>
<feature type="compositionally biased region" description="Polar residues" evidence="11">
    <location>
        <begin position="329"/>
        <end position="338"/>
    </location>
</feature>
<dbReference type="GO" id="GO:0005634">
    <property type="term" value="C:nucleus"/>
    <property type="evidence" value="ECO:0007669"/>
    <property type="project" value="UniProtKB-SubCell"/>
</dbReference>
<comment type="subcellular location">
    <subcellularLocation>
        <location evidence="2">Cytoplasm</location>
    </subcellularLocation>
    <subcellularLocation>
        <location evidence="1">Nucleus</location>
    </subcellularLocation>
</comment>
<evidence type="ECO:0000256" key="8">
    <source>
        <dbReference type="ARBA" id="ARBA00022927"/>
    </source>
</evidence>
<comment type="similarity">
    <text evidence="3">Belongs to the PHAX family.</text>
</comment>
<dbReference type="Pfam" id="PF10258">
    <property type="entry name" value="PHAX_RNA-bd"/>
    <property type="match status" value="1"/>
</dbReference>
<dbReference type="GO" id="GO:0005737">
    <property type="term" value="C:cytoplasm"/>
    <property type="evidence" value="ECO:0007669"/>
    <property type="project" value="UniProtKB-SubCell"/>
</dbReference>
<dbReference type="GO" id="GO:0006408">
    <property type="term" value="P:snRNA export from nucleus"/>
    <property type="evidence" value="ECO:0007669"/>
    <property type="project" value="InterPro"/>
</dbReference>
<sequence length="367" mass="41445">MKWKRGPNANRAIFVARSTTPLRTKQQRCTHMIAALFIINGVVMMCMHCCYSVSFSAALCRCFVRALDNNVEPISCSLSLSITQRSRRQPLAPTGVAYFFLPPGQPAALAFEVAYLMKGGDSILDTIFEEESIDDAQDVEMHDVEEGELIEQTTEAELGDSCGTDIDKINHDSHNMNPRNKKKKKKKNKRRRCNSGPNVTDIDRFVSDVCKRLRERKSYLVWTAVGCLGVSALSDLVKEVDAIQACGGQKTADGRRFRSGGGILWSIIKMRDPNAYKEIMKKGREFEKQFKQQVYRKRESTESKEASSHNSTDQLAINFSDGLELESNMHNQLEQLSDPQKRVPVHDRIRMPVSYDDLLAGEDPKDE</sequence>
<dbReference type="PANTHER" id="PTHR13135:SF0">
    <property type="entry name" value="PHOSPHORYLATED ADAPTER RNA EXPORT PROTEIN"/>
    <property type="match status" value="1"/>
</dbReference>
<evidence type="ECO:0000256" key="2">
    <source>
        <dbReference type="ARBA" id="ARBA00004496"/>
    </source>
</evidence>
<feature type="compositionally biased region" description="Basic residues" evidence="11">
    <location>
        <begin position="179"/>
        <end position="193"/>
    </location>
</feature>
<keyword evidence="15" id="KW-1185">Reference proteome</keyword>
<feature type="domain" description="Phosphorylated adapter RNA export protein RNA-binding" evidence="13">
    <location>
        <begin position="205"/>
        <end position="285"/>
    </location>
</feature>
<keyword evidence="12" id="KW-1133">Transmembrane helix</keyword>
<dbReference type="Proteomes" id="UP000594638">
    <property type="component" value="Unassembled WGS sequence"/>
</dbReference>
<proteinExistence type="inferred from homology"/>
<evidence type="ECO:0000313" key="15">
    <source>
        <dbReference type="Proteomes" id="UP000594638"/>
    </source>
</evidence>
<gene>
    <name evidence="14" type="ORF">OLEA9_A042324</name>
</gene>
<keyword evidence="8" id="KW-0653">Protein transport</keyword>
<keyword evidence="5" id="KW-0813">Transport</keyword>
<evidence type="ECO:0000256" key="4">
    <source>
        <dbReference type="ARBA" id="ARBA00016856"/>
    </source>
</evidence>
<evidence type="ECO:0000256" key="1">
    <source>
        <dbReference type="ARBA" id="ARBA00004123"/>
    </source>
</evidence>
<keyword evidence="7" id="KW-0694">RNA-binding</keyword>
<feature type="compositionally biased region" description="Basic and acidic residues" evidence="11">
    <location>
        <begin position="339"/>
        <end position="350"/>
    </location>
</feature>
<dbReference type="InterPro" id="IPR019385">
    <property type="entry name" value="PHAX_RNA-binding_domain"/>
</dbReference>
<keyword evidence="12" id="KW-0472">Membrane</keyword>
<dbReference type="InterPro" id="IPR039047">
    <property type="entry name" value="PHAX"/>
</dbReference>
<evidence type="ECO:0000256" key="7">
    <source>
        <dbReference type="ARBA" id="ARBA00022884"/>
    </source>
</evidence>